<dbReference type="AlphaFoldDB" id="A0A1U7DAT3"/>
<dbReference type="STRING" id="1229727.Ga0080559_TMP4369"/>
<dbReference type="Proteomes" id="UP000186559">
    <property type="component" value="Chromosome"/>
</dbReference>
<protein>
    <recommendedName>
        <fullName evidence="3">Heme oxygenase</fullName>
    </recommendedName>
</protein>
<organism evidence="1 2">
    <name type="scientific">Salipiger profundus</name>
    <dbReference type="NCBI Taxonomy" id="1229727"/>
    <lineage>
        <taxon>Bacteria</taxon>
        <taxon>Pseudomonadati</taxon>
        <taxon>Pseudomonadota</taxon>
        <taxon>Alphaproteobacteria</taxon>
        <taxon>Rhodobacterales</taxon>
        <taxon>Roseobacteraceae</taxon>
        <taxon>Salipiger</taxon>
    </lineage>
</organism>
<gene>
    <name evidence="1" type="ORF">Ga0080559_TMP4369</name>
</gene>
<proteinExistence type="predicted"/>
<accession>A0A1U7DAT3</accession>
<evidence type="ECO:0000313" key="2">
    <source>
        <dbReference type="Proteomes" id="UP000186559"/>
    </source>
</evidence>
<name>A0A1U7DAT3_9RHOB</name>
<sequence length="186" mass="20155">MDTIDKTSTGTKTSFRHMLRHDSRQAHDAAEESFRPFLESPERHLGWFLSTQGAALGALREGCGPAPGVLSGAVLSDLLKRLAADLAAMRRETASISPSRPLDPLAVDYLVLGSRLGSETMRRSFYGNGQATPAFFRAGPLPLLWRRHCDMLDAVEPGSDRGTRITDDTLAGFALFEQAATAQANP</sequence>
<keyword evidence="2" id="KW-1185">Reference proteome</keyword>
<evidence type="ECO:0008006" key="3">
    <source>
        <dbReference type="Google" id="ProtNLM"/>
    </source>
</evidence>
<dbReference type="Gene3D" id="1.20.910.10">
    <property type="entry name" value="Heme oxygenase-like"/>
    <property type="match status" value="1"/>
</dbReference>
<dbReference type="SUPFAM" id="SSF48613">
    <property type="entry name" value="Heme oxygenase-like"/>
    <property type="match status" value="1"/>
</dbReference>
<evidence type="ECO:0000313" key="1">
    <source>
        <dbReference type="EMBL" id="APX25165.1"/>
    </source>
</evidence>
<dbReference type="InterPro" id="IPR016084">
    <property type="entry name" value="Haem_Oase-like_multi-hlx"/>
</dbReference>
<dbReference type="KEGG" id="tpro:Ga0080559_TMP4369"/>
<dbReference type="EMBL" id="CP014796">
    <property type="protein sequence ID" value="APX25165.1"/>
    <property type="molecule type" value="Genomic_DNA"/>
</dbReference>
<reference evidence="1 2" key="1">
    <citation type="submission" date="2016-03" db="EMBL/GenBank/DDBJ databases">
        <title>Deep-sea bacteria in the southern Pacific.</title>
        <authorList>
            <person name="Tang K."/>
        </authorList>
    </citation>
    <scope>NUCLEOTIDE SEQUENCE [LARGE SCALE GENOMIC DNA]</scope>
    <source>
        <strain evidence="1 2">JLT2016</strain>
    </source>
</reference>